<feature type="transmembrane region" description="Helical" evidence="1">
    <location>
        <begin position="24"/>
        <end position="45"/>
    </location>
</feature>
<dbReference type="KEGG" id="psua:FLK61_41450"/>
<protein>
    <recommendedName>
        <fullName evidence="4">DUF2178 domain-containing protein</fullName>
    </recommendedName>
</protein>
<evidence type="ECO:0000313" key="2">
    <source>
        <dbReference type="EMBL" id="QKS73059.1"/>
    </source>
</evidence>
<gene>
    <name evidence="2" type="ORF">FLK61_41450</name>
</gene>
<dbReference type="AlphaFoldDB" id="A0A859FJT5"/>
<evidence type="ECO:0008006" key="4">
    <source>
        <dbReference type="Google" id="ProtNLM"/>
    </source>
</evidence>
<proteinExistence type="predicted"/>
<dbReference type="Proteomes" id="UP000318138">
    <property type="component" value="Chromosome"/>
</dbReference>
<accession>A0A859FJT5</accession>
<keyword evidence="1" id="KW-1133">Transmembrane helix</keyword>
<name>A0A859FJT5_9BACI</name>
<evidence type="ECO:0000256" key="1">
    <source>
        <dbReference type="SAM" id="Phobius"/>
    </source>
</evidence>
<reference evidence="3" key="1">
    <citation type="submission" date="2019-07" db="EMBL/GenBank/DDBJ databases">
        <title>Bacillus alkalisoli sp. nov. isolated from saline soil.</title>
        <authorList>
            <person name="Sun J.-Q."/>
            <person name="Xu L."/>
        </authorList>
    </citation>
    <scope>NUCLEOTIDE SEQUENCE [LARGE SCALE GENOMIC DNA]</scope>
    <source>
        <strain evidence="3">M4U3P1</strain>
    </source>
</reference>
<keyword evidence="1" id="KW-0812">Transmembrane</keyword>
<sequence>MILASVLIAIGDFTVINNMQRPDLVSIGVAFLGVSISTLALIKIAEEKSKSEKQRIEEEDERNVMINNMAKSKAFDLMIITFPIFLLTLTVMGYMSSVAFFSFVMLFLVYFFYSTYRLFILKSSF</sequence>
<feature type="transmembrane region" description="Helical" evidence="1">
    <location>
        <begin position="74"/>
        <end position="94"/>
    </location>
</feature>
<keyword evidence="1" id="KW-0472">Membrane</keyword>
<evidence type="ECO:0000313" key="3">
    <source>
        <dbReference type="Proteomes" id="UP000318138"/>
    </source>
</evidence>
<dbReference type="EMBL" id="CP041372">
    <property type="protein sequence ID" value="QKS73059.1"/>
    <property type="molecule type" value="Genomic_DNA"/>
</dbReference>
<keyword evidence="3" id="KW-1185">Reference proteome</keyword>
<feature type="transmembrane region" description="Helical" evidence="1">
    <location>
        <begin position="100"/>
        <end position="119"/>
    </location>
</feature>
<organism evidence="2 3">
    <name type="scientific">Paenalkalicoccus suaedae</name>
    <dbReference type="NCBI Taxonomy" id="2592382"/>
    <lineage>
        <taxon>Bacteria</taxon>
        <taxon>Bacillati</taxon>
        <taxon>Bacillota</taxon>
        <taxon>Bacilli</taxon>
        <taxon>Bacillales</taxon>
        <taxon>Bacillaceae</taxon>
        <taxon>Paenalkalicoccus</taxon>
    </lineage>
</organism>